<organism evidence="3 4">
    <name type="scientific">Fusarium floridanum</name>
    <dbReference type="NCBI Taxonomy" id="1325733"/>
    <lineage>
        <taxon>Eukaryota</taxon>
        <taxon>Fungi</taxon>
        <taxon>Dikarya</taxon>
        <taxon>Ascomycota</taxon>
        <taxon>Pezizomycotina</taxon>
        <taxon>Sordariomycetes</taxon>
        <taxon>Hypocreomycetidae</taxon>
        <taxon>Hypocreales</taxon>
        <taxon>Nectriaceae</taxon>
        <taxon>Fusarium</taxon>
        <taxon>Fusarium solani species complex</taxon>
    </lineage>
</organism>
<dbReference type="PANTHER" id="PTHR21310:SF56">
    <property type="entry name" value="AMINOGLYCOSIDE PHOSPHOTRANSFERASE DOMAIN-CONTAINING PROTEIN"/>
    <property type="match status" value="1"/>
</dbReference>
<dbReference type="Gene3D" id="3.90.1200.10">
    <property type="match status" value="1"/>
</dbReference>
<feature type="region of interest" description="Disordered" evidence="1">
    <location>
        <begin position="438"/>
        <end position="467"/>
    </location>
</feature>
<dbReference type="Proteomes" id="UP000287972">
    <property type="component" value="Unassembled WGS sequence"/>
</dbReference>
<dbReference type="SUPFAM" id="SSF56112">
    <property type="entry name" value="Protein kinase-like (PK-like)"/>
    <property type="match status" value="1"/>
</dbReference>
<gene>
    <name evidence="3" type="ORF">CEP51_002686</name>
</gene>
<feature type="compositionally biased region" description="Polar residues" evidence="1">
    <location>
        <begin position="1"/>
        <end position="14"/>
    </location>
</feature>
<dbReference type="EMBL" id="NKCL01000040">
    <property type="protein sequence ID" value="RSL86632.1"/>
    <property type="molecule type" value="Genomic_DNA"/>
</dbReference>
<dbReference type="InterPro" id="IPR011009">
    <property type="entry name" value="Kinase-like_dom_sf"/>
</dbReference>
<feature type="region of interest" description="Disordered" evidence="1">
    <location>
        <begin position="65"/>
        <end position="114"/>
    </location>
</feature>
<dbReference type="PANTHER" id="PTHR21310">
    <property type="entry name" value="AMINOGLYCOSIDE PHOSPHOTRANSFERASE-RELATED-RELATED"/>
    <property type="match status" value="1"/>
</dbReference>
<name>A0A428SA25_9HYPO</name>
<comment type="caution">
    <text evidence="3">The sequence shown here is derived from an EMBL/GenBank/DDBJ whole genome shotgun (WGS) entry which is preliminary data.</text>
</comment>
<feature type="compositionally biased region" description="Basic and acidic residues" evidence="1">
    <location>
        <begin position="458"/>
        <end position="467"/>
    </location>
</feature>
<evidence type="ECO:0000313" key="3">
    <source>
        <dbReference type="EMBL" id="RSL86632.1"/>
    </source>
</evidence>
<evidence type="ECO:0000256" key="1">
    <source>
        <dbReference type="SAM" id="MobiDB-lite"/>
    </source>
</evidence>
<dbReference type="Pfam" id="PF01636">
    <property type="entry name" value="APH"/>
    <property type="match status" value="1"/>
</dbReference>
<reference evidence="3 4" key="1">
    <citation type="submission" date="2017-06" db="EMBL/GenBank/DDBJ databases">
        <title>Comparative genomic analysis of Ambrosia Fusariam Clade fungi.</title>
        <authorList>
            <person name="Stajich J.E."/>
            <person name="Carrillo J."/>
            <person name="Kijimoto T."/>
            <person name="Eskalen A."/>
            <person name="O'Donnell K."/>
            <person name="Kasson M."/>
        </authorList>
    </citation>
    <scope>NUCLEOTIDE SEQUENCE [LARGE SCALE GENOMIC DNA]</scope>
    <source>
        <strain evidence="3 4">NRRL62606</strain>
    </source>
</reference>
<dbReference type="InterPro" id="IPR051678">
    <property type="entry name" value="AGP_Transferase"/>
</dbReference>
<protein>
    <recommendedName>
        <fullName evidence="2">Aminoglycoside phosphotransferase domain-containing protein</fullName>
    </recommendedName>
</protein>
<keyword evidence="4" id="KW-1185">Reference proteome</keyword>
<evidence type="ECO:0000313" key="4">
    <source>
        <dbReference type="Proteomes" id="UP000287972"/>
    </source>
</evidence>
<sequence length="467" mass="52604">MPSSIRSASPTSTAEYEDHEPFETFKDKVPKLCHLHWPSYDPEDFRIERMKGGFSNRVIGIHVREKPATASEEPEVAPEPPPASPVMNTEEEDMAPSKENSTPSEENLTLPKDSLPPGDYVLRIPRFQSANLGYDKRILDLASTYTKLGIPRVVAMDENPSTTNPIGQPYILQIRLPGQRLVDIWSELNQQQRLLVAEQVASFFLDVQKATNPTGGLPDFESTEASAEVIATKDFKFVGDAEGFKKPIEPQTPVEFLSARLLRWHKKYSGPGFGDGTWLGLIEMVKSMQALNGTFGPDTPIYYFHHGDLFPRNIMVDTPDEKTATVTGILDWDDAHFAPAVVAFAPPAWLWVEGYWSADIEEYIDEERIWAFAQKTPEKDEAKELKDVFEKIVGVEFLQYAYSPDACEARKIWSSAKQRIGRSWVVDELSKMLATWRSGKERETGDVKDELTTPVDTKSMEDTKVSP</sequence>
<feature type="domain" description="Aminoglycoside phosphotransferase" evidence="2">
    <location>
        <begin position="118"/>
        <end position="367"/>
    </location>
</feature>
<dbReference type="InterPro" id="IPR002575">
    <property type="entry name" value="Aminoglycoside_PTrfase"/>
</dbReference>
<accession>A0A428SA25</accession>
<proteinExistence type="predicted"/>
<feature type="compositionally biased region" description="Basic and acidic residues" evidence="1">
    <location>
        <begin position="438"/>
        <end position="451"/>
    </location>
</feature>
<feature type="region of interest" description="Disordered" evidence="1">
    <location>
        <begin position="1"/>
        <end position="22"/>
    </location>
</feature>
<feature type="compositionally biased region" description="Polar residues" evidence="1">
    <location>
        <begin position="98"/>
        <end position="107"/>
    </location>
</feature>
<evidence type="ECO:0000259" key="2">
    <source>
        <dbReference type="Pfam" id="PF01636"/>
    </source>
</evidence>
<dbReference type="AlphaFoldDB" id="A0A428SA25"/>